<evidence type="ECO:0000313" key="3">
    <source>
        <dbReference type="EMBL" id="MER2491512.1"/>
    </source>
</evidence>
<dbReference type="Pfam" id="PF01266">
    <property type="entry name" value="DAO"/>
    <property type="match status" value="1"/>
</dbReference>
<dbReference type="SUPFAM" id="SSF51905">
    <property type="entry name" value="FAD/NAD(P)-binding domain"/>
    <property type="match status" value="1"/>
</dbReference>
<gene>
    <name evidence="3" type="ORF">ABS311_06420</name>
</gene>
<evidence type="ECO:0000313" key="4">
    <source>
        <dbReference type="Proteomes" id="UP001467690"/>
    </source>
</evidence>
<sequence length="484" mass="54075">MNLDRSAKIAVIGGGIAGTTIMLRLAELGIDVTLIEQNESLVSGPPICHLHAGGSFYREISDQQCLTLLKQSIDMLRVFPQCVNVRPTLIAVPKVDPGSPQAILPRLEKLKAQYSELIKAQPDKKLLGEAENYFQLFSREEVERLAKQPLPKQAKSAKDWVIPVAKQLDLEKLQFPLILVQEYGLSGFRFSAVAKLASEEFDNCQVKTHNKVIGITNTAGDNEAGYWQVEVENRQTQKRDILSFDYLINACGFRSGQLDDMLQAPRERLVEFKAAYVARWLECKGQWPEVVFHGQRGTASGMAQLTPYPDGYFQLHGMTPEITLFDDGLVSSTESSAQPKLPPLYLRKIEQGWPDQSVLQRSQSSIAHLSQYIPAFDRAFVAAQPMFGAQQIPGNNPNLRTSDVSFEGDYYARTEIIKASSALTAADLILQKLEQLGLCHDLKREHINQHYFPVTRNIKLQNVVKLAKKIAQARAYPTALARAI</sequence>
<dbReference type="EC" id="1.-.-.-" evidence="3"/>
<accession>A0ABV1RFP9</accession>
<feature type="domain" description="FAD dependent oxidoreductase" evidence="2">
    <location>
        <begin position="8"/>
        <end position="124"/>
    </location>
</feature>
<dbReference type="Proteomes" id="UP001467690">
    <property type="component" value="Unassembled WGS sequence"/>
</dbReference>
<name>A0ABV1RFP9_9ALTE</name>
<evidence type="ECO:0000259" key="2">
    <source>
        <dbReference type="Pfam" id="PF01266"/>
    </source>
</evidence>
<dbReference type="Gene3D" id="3.50.50.60">
    <property type="entry name" value="FAD/NAD(P)-binding domain"/>
    <property type="match status" value="1"/>
</dbReference>
<keyword evidence="4" id="KW-1185">Reference proteome</keyword>
<dbReference type="InterPro" id="IPR006076">
    <property type="entry name" value="FAD-dep_OxRdtase"/>
</dbReference>
<protein>
    <submittedName>
        <fullName evidence="3">FAD-dependent oxidoreductase</fullName>
        <ecNumber evidence="3">1.-.-.-</ecNumber>
    </submittedName>
</protein>
<comment type="caution">
    <text evidence="3">The sequence shown here is derived from an EMBL/GenBank/DDBJ whole genome shotgun (WGS) entry which is preliminary data.</text>
</comment>
<keyword evidence="1 3" id="KW-0560">Oxidoreductase</keyword>
<organism evidence="3 4">
    <name type="scientific">Catenovulum sediminis</name>
    <dbReference type="NCBI Taxonomy" id="1740262"/>
    <lineage>
        <taxon>Bacteria</taxon>
        <taxon>Pseudomonadati</taxon>
        <taxon>Pseudomonadota</taxon>
        <taxon>Gammaproteobacteria</taxon>
        <taxon>Alteromonadales</taxon>
        <taxon>Alteromonadaceae</taxon>
        <taxon>Catenovulum</taxon>
    </lineage>
</organism>
<evidence type="ECO:0000256" key="1">
    <source>
        <dbReference type="ARBA" id="ARBA00023002"/>
    </source>
</evidence>
<proteinExistence type="predicted"/>
<reference evidence="3 4" key="1">
    <citation type="submission" date="2024-06" db="EMBL/GenBank/DDBJ databases">
        <authorList>
            <person name="Chen R.Y."/>
        </authorList>
    </citation>
    <scope>NUCLEOTIDE SEQUENCE [LARGE SCALE GENOMIC DNA]</scope>
    <source>
        <strain evidence="3 4">D2</strain>
    </source>
</reference>
<dbReference type="InterPro" id="IPR036188">
    <property type="entry name" value="FAD/NAD-bd_sf"/>
</dbReference>
<dbReference type="RefSeq" id="WP_350401112.1">
    <property type="nucleotide sequence ID" value="NZ_JBELOE010000125.1"/>
</dbReference>
<dbReference type="EMBL" id="JBELOE010000125">
    <property type="protein sequence ID" value="MER2491512.1"/>
    <property type="molecule type" value="Genomic_DNA"/>
</dbReference>
<dbReference type="GO" id="GO:0016491">
    <property type="term" value="F:oxidoreductase activity"/>
    <property type="evidence" value="ECO:0007669"/>
    <property type="project" value="UniProtKB-KW"/>
</dbReference>